<protein>
    <submittedName>
        <fullName evidence="2">Uncharacterized protein</fullName>
    </submittedName>
</protein>
<evidence type="ECO:0000256" key="1">
    <source>
        <dbReference type="SAM" id="Phobius"/>
    </source>
</evidence>
<evidence type="ECO:0000313" key="3">
    <source>
        <dbReference type="Proteomes" id="UP000269015"/>
    </source>
</evidence>
<dbReference type="Proteomes" id="UP000269015">
    <property type="component" value="Chromosome"/>
</dbReference>
<dbReference type="AlphaFoldDB" id="A0AAD0YQX5"/>
<feature type="transmembrane region" description="Helical" evidence="1">
    <location>
        <begin position="69"/>
        <end position="92"/>
    </location>
</feature>
<feature type="transmembrane region" description="Helical" evidence="1">
    <location>
        <begin position="169"/>
        <end position="189"/>
    </location>
</feature>
<feature type="transmembrane region" description="Helical" evidence="1">
    <location>
        <begin position="6"/>
        <end position="28"/>
    </location>
</feature>
<dbReference type="EMBL" id="CP033930">
    <property type="protein sequence ID" value="AZB17239.1"/>
    <property type="molecule type" value="Genomic_DNA"/>
</dbReference>
<feature type="transmembrane region" description="Helical" evidence="1">
    <location>
        <begin position="40"/>
        <end position="63"/>
    </location>
</feature>
<gene>
    <name evidence="2" type="ORF">EG352_05375</name>
</gene>
<reference evidence="2 3" key="1">
    <citation type="submission" date="2018-11" db="EMBL/GenBank/DDBJ databases">
        <title>Proposal to divide the Flavobacteriaceae and reorganize its genera based on Amino Acid Identity values calculated from whole genome sequences.</title>
        <authorList>
            <person name="Nicholson A.C."/>
            <person name="Gulvik C.A."/>
            <person name="Whitney A.M."/>
            <person name="Humrighouse B.W."/>
            <person name="Bell M."/>
            <person name="Holmes B."/>
            <person name="Steigerwalt A.G."/>
            <person name="Villarma A."/>
            <person name="Sheth M."/>
            <person name="Batra D."/>
            <person name="Pryor J."/>
            <person name="Bernardet J.-F."/>
            <person name="Hugo C."/>
            <person name="Kampfer P."/>
            <person name="Newman J."/>
            <person name="McQuiston J.R."/>
        </authorList>
    </citation>
    <scope>NUCLEOTIDE SEQUENCE [LARGE SCALE GENOMIC DNA]</scope>
    <source>
        <strain evidence="2 3">H5559</strain>
    </source>
</reference>
<feature type="transmembrane region" description="Helical" evidence="1">
    <location>
        <begin position="138"/>
        <end position="157"/>
    </location>
</feature>
<accession>A0AAD0YQX5</accession>
<keyword evidence="1" id="KW-1133">Transmembrane helix</keyword>
<keyword evidence="1" id="KW-0472">Membrane</keyword>
<keyword evidence="1" id="KW-0812">Transmembrane</keyword>
<evidence type="ECO:0000313" key="2">
    <source>
        <dbReference type="EMBL" id="AZB17239.1"/>
    </source>
</evidence>
<name>A0AAD0YQX5_CHRID</name>
<organism evidence="2 3">
    <name type="scientific">Chryseobacterium indologenes</name>
    <name type="common">Flavobacterium indologenes</name>
    <dbReference type="NCBI Taxonomy" id="253"/>
    <lineage>
        <taxon>Bacteria</taxon>
        <taxon>Pseudomonadati</taxon>
        <taxon>Bacteroidota</taxon>
        <taxon>Flavobacteriia</taxon>
        <taxon>Flavobacteriales</taxon>
        <taxon>Weeksellaceae</taxon>
        <taxon>Chryseobacterium group</taxon>
        <taxon>Chryseobacterium</taxon>
    </lineage>
</organism>
<feature type="transmembrane region" description="Helical" evidence="1">
    <location>
        <begin position="209"/>
        <end position="229"/>
    </location>
</feature>
<sequence>MLENLPLYILFVFGLATVLTLILFYWTIKNSNSQSVKQHSTKILIGLILWLTIQTVLAIQNVYSSNIDFFSPTILLFGILPAILTIIGLFSAQKGRRFIDSLPLVNLTYLNIVRIPVELVLYWLFLNKAVPELMTFEGRNFDIIAGITAPIIAYFGLTKRKISQKIILIWNFLCLGLLLNIVVNAFLSAPSPVQKFAFDQPNIAILHFPFNWLPTFIVPIVLFGHLASIRQLLKYRN</sequence>
<proteinExistence type="predicted"/>
<feature type="transmembrane region" description="Helical" evidence="1">
    <location>
        <begin position="104"/>
        <end position="126"/>
    </location>
</feature>
<dbReference type="RefSeq" id="WP_123861358.1">
    <property type="nucleotide sequence ID" value="NZ_CP033930.1"/>
</dbReference>